<name>A0AAX4HRS2_9BACT</name>
<dbReference type="KEGG" id="psti:SOO65_04160"/>
<keyword evidence="1" id="KW-0732">Signal</keyword>
<evidence type="ECO:0000256" key="1">
    <source>
        <dbReference type="SAM" id="SignalP"/>
    </source>
</evidence>
<feature type="chain" id="PRO_5043511716" evidence="1">
    <location>
        <begin position="21"/>
        <end position="449"/>
    </location>
</feature>
<dbReference type="Proteomes" id="UP001324634">
    <property type="component" value="Chromosome"/>
</dbReference>
<organism evidence="2 3">
    <name type="scientific">Peredibacter starrii</name>
    <dbReference type="NCBI Taxonomy" id="28202"/>
    <lineage>
        <taxon>Bacteria</taxon>
        <taxon>Pseudomonadati</taxon>
        <taxon>Bdellovibrionota</taxon>
        <taxon>Bacteriovoracia</taxon>
        <taxon>Bacteriovoracales</taxon>
        <taxon>Bacteriovoracaceae</taxon>
        <taxon>Peredibacter</taxon>
    </lineage>
</organism>
<evidence type="ECO:0000313" key="3">
    <source>
        <dbReference type="Proteomes" id="UP001324634"/>
    </source>
</evidence>
<protein>
    <submittedName>
        <fullName evidence="2">Uncharacterized protein</fullName>
    </submittedName>
</protein>
<evidence type="ECO:0000313" key="2">
    <source>
        <dbReference type="EMBL" id="WPU65932.1"/>
    </source>
</evidence>
<gene>
    <name evidence="2" type="ORF">SOO65_04160</name>
</gene>
<dbReference type="RefSeq" id="WP_321397411.1">
    <property type="nucleotide sequence ID" value="NZ_CP139487.1"/>
</dbReference>
<feature type="signal peptide" evidence="1">
    <location>
        <begin position="1"/>
        <end position="20"/>
    </location>
</feature>
<reference evidence="2 3" key="1">
    <citation type="submission" date="2023-11" db="EMBL/GenBank/DDBJ databases">
        <title>Peredibacter starrii A3.12.</title>
        <authorList>
            <person name="Mitchell R.J."/>
        </authorList>
    </citation>
    <scope>NUCLEOTIDE SEQUENCE [LARGE SCALE GENOMIC DNA]</scope>
    <source>
        <strain evidence="2 3">A3.12</strain>
    </source>
</reference>
<dbReference type="EMBL" id="CP139487">
    <property type="protein sequence ID" value="WPU65932.1"/>
    <property type="molecule type" value="Genomic_DNA"/>
</dbReference>
<accession>A0AAX4HRS2</accession>
<dbReference type="AlphaFoldDB" id="A0AAX4HRS2"/>
<proteinExistence type="predicted"/>
<sequence>MKKIVLLLVSVLLLVTNANAFDVRLLANNKEANSRLLSANDLTNLQQWIQQHRLEEAELKSRARIVLQETMNEEEKIDTTCEVGLITRLTNKARSQDILGPSEELHMFSMYLRKNDMIDDIFFRLLKDSTSVRLDLINRVNARLPFMRPNNSGMENGLDIKKLYEPFQTWPDDVKTCTLDTYFNMVVKLTWKTAKERDTKIKNLNYHAYRQGVIDLAIYNKLEVLRNRAVLEWPITFKRYIDVVNNAKDKLTKNPEISTDHTFSEKYVSRKERLTQRGRLFKNFNSTQIMMLAQIIERTAKRMDAKQVSLNWQYTEDPQGETEVYIFSPMEQYRAAIKMLRKEMGEVMRSEAFKNTGLEYDDLIAAAYETGFIKSEELDYVLKFEDFWNPQNPKWKTYASFAFSLAGTATFYLPPPWNIIGAVALVLTQSKVMNVGNQPDPDDNWNVII</sequence>
<keyword evidence="3" id="KW-1185">Reference proteome</keyword>